<evidence type="ECO:0000313" key="1">
    <source>
        <dbReference type="EMBL" id="KAK2112763.1"/>
    </source>
</evidence>
<evidence type="ECO:0000313" key="2">
    <source>
        <dbReference type="Proteomes" id="UP001266305"/>
    </source>
</evidence>
<reference evidence="1 2" key="1">
    <citation type="submission" date="2023-05" db="EMBL/GenBank/DDBJ databases">
        <title>B98-5 Cell Line De Novo Hybrid Assembly: An Optical Mapping Approach.</title>
        <authorList>
            <person name="Kananen K."/>
            <person name="Auerbach J.A."/>
            <person name="Kautto E."/>
            <person name="Blachly J.S."/>
        </authorList>
    </citation>
    <scope>NUCLEOTIDE SEQUENCE [LARGE SCALE GENOMIC DNA]</scope>
    <source>
        <strain evidence="1">B95-8</strain>
        <tissue evidence="1">Cell line</tissue>
    </source>
</reference>
<proteinExistence type="predicted"/>
<dbReference type="EMBL" id="JASSZA010000005">
    <property type="protein sequence ID" value="KAK2112763.1"/>
    <property type="molecule type" value="Genomic_DNA"/>
</dbReference>
<protein>
    <submittedName>
        <fullName evidence="1">von Willebrand factor A domain-containing protein 8</fullName>
    </submittedName>
</protein>
<feature type="non-terminal residue" evidence="1">
    <location>
        <position position="54"/>
    </location>
</feature>
<name>A0ABQ9VW23_SAGOE</name>
<organism evidence="1 2">
    <name type="scientific">Saguinus oedipus</name>
    <name type="common">Cotton-top tamarin</name>
    <name type="synonym">Oedipomidas oedipus</name>
    <dbReference type="NCBI Taxonomy" id="9490"/>
    <lineage>
        <taxon>Eukaryota</taxon>
        <taxon>Metazoa</taxon>
        <taxon>Chordata</taxon>
        <taxon>Craniata</taxon>
        <taxon>Vertebrata</taxon>
        <taxon>Euteleostomi</taxon>
        <taxon>Mammalia</taxon>
        <taxon>Eutheria</taxon>
        <taxon>Euarchontoglires</taxon>
        <taxon>Primates</taxon>
        <taxon>Haplorrhini</taxon>
        <taxon>Platyrrhini</taxon>
        <taxon>Cebidae</taxon>
        <taxon>Callitrichinae</taxon>
        <taxon>Saguinus</taxon>
    </lineage>
</organism>
<gene>
    <name evidence="1" type="primary">VWA8_7</name>
    <name evidence="1" type="ORF">P7K49_012510</name>
</gene>
<sequence length="54" mass="5885">MQSRLLLLRAPGGLGGPASRRVRLLLRQVVRRGPCGDWQRPEVRLLHAGAGADT</sequence>
<comment type="caution">
    <text evidence="1">The sequence shown here is derived from an EMBL/GenBank/DDBJ whole genome shotgun (WGS) entry which is preliminary data.</text>
</comment>
<accession>A0ABQ9VW23</accession>
<dbReference type="Proteomes" id="UP001266305">
    <property type="component" value="Unassembled WGS sequence"/>
</dbReference>
<keyword evidence="2" id="KW-1185">Reference proteome</keyword>